<proteinExistence type="predicted"/>
<dbReference type="SUPFAM" id="SSF53474">
    <property type="entry name" value="alpha/beta-Hydrolases"/>
    <property type="match status" value="1"/>
</dbReference>
<evidence type="ECO:0000313" key="4">
    <source>
        <dbReference type="Proteomes" id="UP001305414"/>
    </source>
</evidence>
<dbReference type="InterPro" id="IPR050300">
    <property type="entry name" value="GDXG_lipolytic_enzyme"/>
</dbReference>
<dbReference type="PANTHER" id="PTHR48081">
    <property type="entry name" value="AB HYDROLASE SUPERFAMILY PROTEIN C4A8.06C"/>
    <property type="match status" value="1"/>
</dbReference>
<name>A0AAN7UT82_9PEZI</name>
<dbReference type="Gene3D" id="3.40.50.1820">
    <property type="entry name" value="alpha/beta hydrolase"/>
    <property type="match status" value="1"/>
</dbReference>
<feature type="domain" description="BD-FAE-like" evidence="2">
    <location>
        <begin position="51"/>
        <end position="164"/>
    </location>
</feature>
<evidence type="ECO:0000259" key="2">
    <source>
        <dbReference type="Pfam" id="PF20434"/>
    </source>
</evidence>
<dbReference type="AlphaFoldDB" id="A0AAN7UT82"/>
<gene>
    <name evidence="3" type="ORF">RRF57_011004</name>
</gene>
<dbReference type="Pfam" id="PF20434">
    <property type="entry name" value="BD-FAE"/>
    <property type="match status" value="1"/>
</dbReference>
<dbReference type="PANTHER" id="PTHR48081:SF33">
    <property type="entry name" value="KYNURENINE FORMAMIDASE"/>
    <property type="match status" value="1"/>
</dbReference>
<dbReference type="Proteomes" id="UP001305414">
    <property type="component" value="Unassembled WGS sequence"/>
</dbReference>
<dbReference type="EMBL" id="JAWHQM010000050">
    <property type="protein sequence ID" value="KAK5635292.1"/>
    <property type="molecule type" value="Genomic_DNA"/>
</dbReference>
<keyword evidence="4" id="KW-1185">Reference proteome</keyword>
<sequence>MDKLPPLGRGIGELLVPTFAAYEDLLKANEANIRSARRETHGYGPNPRHVLDVYFPDDVSKTKGKRATVLVFLHGGAFYHGARVNEEYAGGLIFGNLGRFFTAKYGVTVIVPDYRLISHGAKYPSGGEDVALVVDWIKTSLAQREGYESVDVVLLGNSAGGVHVLTFLLDSAFEAEREAACAEDAAVRLRGLITLGTPFHWGGFRSEPIQTYLGENTIEENSSLNKLQAAIRRGAKLPKVKTLILVSELDPQIMFTSAEEFKAAWKEADIEIKVLEGHNHISPPLGLSTGIEREEAWGVQVAQFLSSCTSD</sequence>
<evidence type="ECO:0000256" key="1">
    <source>
        <dbReference type="ARBA" id="ARBA00022801"/>
    </source>
</evidence>
<dbReference type="InterPro" id="IPR029058">
    <property type="entry name" value="AB_hydrolase_fold"/>
</dbReference>
<evidence type="ECO:0000313" key="3">
    <source>
        <dbReference type="EMBL" id="KAK5635292.1"/>
    </source>
</evidence>
<keyword evidence="1" id="KW-0378">Hydrolase</keyword>
<dbReference type="GO" id="GO:0016787">
    <property type="term" value="F:hydrolase activity"/>
    <property type="evidence" value="ECO:0007669"/>
    <property type="project" value="UniProtKB-KW"/>
</dbReference>
<protein>
    <recommendedName>
        <fullName evidence="2">BD-FAE-like domain-containing protein</fullName>
    </recommendedName>
</protein>
<reference evidence="3 4" key="1">
    <citation type="submission" date="2023-10" db="EMBL/GenBank/DDBJ databases">
        <title>Draft genome sequence of Xylaria bambusicola isolate GMP-LS, the root and basal stem rot pathogen of sugarcane in Indonesia.</title>
        <authorList>
            <person name="Selvaraj P."/>
            <person name="Muralishankar V."/>
            <person name="Muruganantham S."/>
            <person name="Sp S."/>
            <person name="Haryani S."/>
            <person name="Lau K.J.X."/>
            <person name="Naqvi N.I."/>
        </authorList>
    </citation>
    <scope>NUCLEOTIDE SEQUENCE [LARGE SCALE GENOMIC DNA]</scope>
    <source>
        <strain evidence="3">GMP-LS</strain>
    </source>
</reference>
<dbReference type="InterPro" id="IPR049492">
    <property type="entry name" value="BD-FAE-like_dom"/>
</dbReference>
<comment type="caution">
    <text evidence="3">The sequence shown here is derived from an EMBL/GenBank/DDBJ whole genome shotgun (WGS) entry which is preliminary data.</text>
</comment>
<accession>A0AAN7UT82</accession>
<organism evidence="3 4">
    <name type="scientific">Xylaria bambusicola</name>
    <dbReference type="NCBI Taxonomy" id="326684"/>
    <lineage>
        <taxon>Eukaryota</taxon>
        <taxon>Fungi</taxon>
        <taxon>Dikarya</taxon>
        <taxon>Ascomycota</taxon>
        <taxon>Pezizomycotina</taxon>
        <taxon>Sordariomycetes</taxon>
        <taxon>Xylariomycetidae</taxon>
        <taxon>Xylariales</taxon>
        <taxon>Xylariaceae</taxon>
        <taxon>Xylaria</taxon>
    </lineage>
</organism>